<dbReference type="GO" id="GO:0006457">
    <property type="term" value="P:protein folding"/>
    <property type="evidence" value="ECO:0007669"/>
    <property type="project" value="InterPro"/>
</dbReference>
<feature type="transmembrane region" description="Helical" evidence="12">
    <location>
        <begin position="12"/>
        <end position="33"/>
    </location>
</feature>
<feature type="transmembrane region" description="Helical" evidence="12">
    <location>
        <begin position="115"/>
        <end position="138"/>
    </location>
</feature>
<evidence type="ECO:0000256" key="12">
    <source>
        <dbReference type="SAM" id="Phobius"/>
    </source>
</evidence>
<dbReference type="PANTHER" id="PTHR43469:SF1">
    <property type="entry name" value="SPBETA PROPHAGE-DERIVED DISULFIDE BOND FORMATION PROTEIN B"/>
    <property type="match status" value="1"/>
</dbReference>
<keyword evidence="5" id="KW-0249">Electron transport</keyword>
<keyword evidence="14" id="KW-1185">Reference proteome</keyword>
<protein>
    <submittedName>
        <fullName evidence="13">Disulfide bond formation protein C</fullName>
    </submittedName>
</protein>
<sequence length="148" mass="16907">MMRDRASLFFHTYSLYLAWVVSLVALCGSLYFSEIMRFEPCKLCWFQRICMYPLVILLGMAAYKDDHAIIPYARTLSIIGMGISLFHYLEQKVPGMQNVLPCTTGVPCSGQYINYLGFITIPFLALIAFSLITILLTVGKKRKEETDR</sequence>
<evidence type="ECO:0000313" key="13">
    <source>
        <dbReference type="EMBL" id="GEN34912.1"/>
    </source>
</evidence>
<keyword evidence="4 12" id="KW-0812">Transmembrane</keyword>
<dbReference type="NCBIfam" id="NF002849">
    <property type="entry name" value="PRK03113.1"/>
    <property type="match status" value="1"/>
</dbReference>
<evidence type="ECO:0000256" key="5">
    <source>
        <dbReference type="ARBA" id="ARBA00022982"/>
    </source>
</evidence>
<gene>
    <name evidence="13" type="primary">bdbC</name>
    <name evidence="13" type="ORF">ADA01nite_23720</name>
</gene>
<keyword evidence="9" id="KW-1015">Disulfide bond</keyword>
<evidence type="ECO:0000256" key="11">
    <source>
        <dbReference type="ARBA" id="ARBA00023284"/>
    </source>
</evidence>
<evidence type="ECO:0000256" key="4">
    <source>
        <dbReference type="ARBA" id="ARBA00022692"/>
    </source>
</evidence>
<evidence type="ECO:0000256" key="6">
    <source>
        <dbReference type="ARBA" id="ARBA00022989"/>
    </source>
</evidence>
<comment type="caution">
    <text evidence="13">The sequence shown here is derived from an EMBL/GenBank/DDBJ whole genome shotgun (WGS) entry which is preliminary data.</text>
</comment>
<dbReference type="RefSeq" id="WP_371863555.1">
    <property type="nucleotide sequence ID" value="NZ_BJXX01000103.1"/>
</dbReference>
<evidence type="ECO:0000313" key="14">
    <source>
        <dbReference type="Proteomes" id="UP000321157"/>
    </source>
</evidence>
<evidence type="ECO:0000256" key="3">
    <source>
        <dbReference type="ARBA" id="ARBA00022448"/>
    </source>
</evidence>
<evidence type="ECO:0000256" key="7">
    <source>
        <dbReference type="ARBA" id="ARBA00023002"/>
    </source>
</evidence>
<dbReference type="PIRSF" id="PIRSF036659">
    <property type="entry name" value="BdbC"/>
    <property type="match status" value="1"/>
</dbReference>
<dbReference type="SUPFAM" id="SSF158442">
    <property type="entry name" value="DsbB-like"/>
    <property type="match status" value="1"/>
</dbReference>
<name>A0A511VCE4_9BACL</name>
<dbReference type="InterPro" id="IPR003752">
    <property type="entry name" value="DiS_bond_form_DsbB/BdbC"/>
</dbReference>
<accession>A0A511VCE4</accession>
<feature type="transmembrane region" description="Helical" evidence="12">
    <location>
        <begin position="70"/>
        <end position="89"/>
    </location>
</feature>
<dbReference type="InterPro" id="IPR012187">
    <property type="entry name" value="Disulphide_bond_form_BdbC"/>
</dbReference>
<dbReference type="InterPro" id="IPR023380">
    <property type="entry name" value="DsbB-like_sf"/>
</dbReference>
<dbReference type="PANTHER" id="PTHR43469">
    <property type="entry name" value="DISULFIDE FORMATION PROTEIN-RELATED"/>
    <property type="match status" value="1"/>
</dbReference>
<dbReference type="Proteomes" id="UP000321157">
    <property type="component" value="Unassembled WGS sequence"/>
</dbReference>
<dbReference type="Gene3D" id="1.20.1550.10">
    <property type="entry name" value="DsbB-like"/>
    <property type="match status" value="1"/>
</dbReference>
<keyword evidence="6 12" id="KW-1133">Transmembrane helix</keyword>
<evidence type="ECO:0000256" key="1">
    <source>
        <dbReference type="ARBA" id="ARBA00004141"/>
    </source>
</evidence>
<evidence type="ECO:0000256" key="2">
    <source>
        <dbReference type="ARBA" id="ARBA00007602"/>
    </source>
</evidence>
<comment type="similarity">
    <text evidence="2">Belongs to the DsbB family. BdbC subfamily.</text>
</comment>
<evidence type="ECO:0000256" key="9">
    <source>
        <dbReference type="ARBA" id="ARBA00023157"/>
    </source>
</evidence>
<feature type="transmembrane region" description="Helical" evidence="12">
    <location>
        <begin position="45"/>
        <end position="63"/>
    </location>
</feature>
<dbReference type="AlphaFoldDB" id="A0A511VCE4"/>
<keyword evidence="11" id="KW-0676">Redox-active center</keyword>
<reference evidence="13 14" key="1">
    <citation type="submission" date="2019-07" db="EMBL/GenBank/DDBJ databases">
        <title>Whole genome shotgun sequence of Aneurinibacillus danicus NBRC 102444.</title>
        <authorList>
            <person name="Hosoyama A."/>
            <person name="Uohara A."/>
            <person name="Ohji S."/>
            <person name="Ichikawa N."/>
        </authorList>
    </citation>
    <scope>NUCLEOTIDE SEQUENCE [LARGE SCALE GENOMIC DNA]</scope>
    <source>
        <strain evidence="13 14">NBRC 102444</strain>
    </source>
</reference>
<keyword evidence="8 12" id="KW-0472">Membrane</keyword>
<evidence type="ECO:0000256" key="8">
    <source>
        <dbReference type="ARBA" id="ARBA00023136"/>
    </source>
</evidence>
<dbReference type="GO" id="GO:0016020">
    <property type="term" value="C:membrane"/>
    <property type="evidence" value="ECO:0007669"/>
    <property type="project" value="UniProtKB-SubCell"/>
</dbReference>
<dbReference type="GO" id="GO:0015035">
    <property type="term" value="F:protein-disulfide reductase activity"/>
    <property type="evidence" value="ECO:0007669"/>
    <property type="project" value="InterPro"/>
</dbReference>
<comment type="subcellular location">
    <subcellularLocation>
        <location evidence="1">Membrane</location>
        <topology evidence="1">Multi-pass membrane protein</topology>
    </subcellularLocation>
</comment>
<dbReference type="EMBL" id="BJXX01000103">
    <property type="protein sequence ID" value="GEN34912.1"/>
    <property type="molecule type" value="Genomic_DNA"/>
</dbReference>
<keyword evidence="10" id="KW-0143">Chaperone</keyword>
<organism evidence="13 14">
    <name type="scientific">Aneurinibacillus danicus</name>
    <dbReference type="NCBI Taxonomy" id="267746"/>
    <lineage>
        <taxon>Bacteria</taxon>
        <taxon>Bacillati</taxon>
        <taxon>Bacillota</taxon>
        <taxon>Bacilli</taxon>
        <taxon>Bacillales</taxon>
        <taxon>Paenibacillaceae</taxon>
        <taxon>Aneurinibacillus group</taxon>
        <taxon>Aneurinibacillus</taxon>
    </lineage>
</organism>
<keyword evidence="3" id="KW-0813">Transport</keyword>
<proteinExistence type="inferred from homology"/>
<keyword evidence="7" id="KW-0560">Oxidoreductase</keyword>
<dbReference type="HAMAP" id="MF_00287">
    <property type="entry name" value="BdbC"/>
    <property type="match status" value="1"/>
</dbReference>
<dbReference type="Pfam" id="PF02600">
    <property type="entry name" value="DsbB"/>
    <property type="match status" value="1"/>
</dbReference>
<evidence type="ECO:0000256" key="10">
    <source>
        <dbReference type="ARBA" id="ARBA00023186"/>
    </source>
</evidence>